<comment type="caution">
    <text evidence="2">The sequence shown here is derived from an EMBL/GenBank/DDBJ whole genome shotgun (WGS) entry which is preliminary data.</text>
</comment>
<organism evidence="2 3">
    <name type="scientific">Batillaria attramentaria</name>
    <dbReference type="NCBI Taxonomy" id="370345"/>
    <lineage>
        <taxon>Eukaryota</taxon>
        <taxon>Metazoa</taxon>
        <taxon>Spiralia</taxon>
        <taxon>Lophotrochozoa</taxon>
        <taxon>Mollusca</taxon>
        <taxon>Gastropoda</taxon>
        <taxon>Caenogastropoda</taxon>
        <taxon>Sorbeoconcha</taxon>
        <taxon>Cerithioidea</taxon>
        <taxon>Batillariidae</taxon>
        <taxon>Batillaria</taxon>
    </lineage>
</organism>
<accession>A0ABD0KER6</accession>
<keyword evidence="3" id="KW-1185">Reference proteome</keyword>
<evidence type="ECO:0000313" key="3">
    <source>
        <dbReference type="Proteomes" id="UP001519460"/>
    </source>
</evidence>
<gene>
    <name evidence="2" type="ORF">BaRGS_00023168</name>
</gene>
<dbReference type="Proteomes" id="UP001519460">
    <property type="component" value="Unassembled WGS sequence"/>
</dbReference>
<evidence type="ECO:0000256" key="1">
    <source>
        <dbReference type="SAM" id="MobiDB-lite"/>
    </source>
</evidence>
<dbReference type="AlphaFoldDB" id="A0ABD0KER6"/>
<dbReference type="EMBL" id="JACVVK020000192">
    <property type="protein sequence ID" value="KAK7485593.1"/>
    <property type="molecule type" value="Genomic_DNA"/>
</dbReference>
<feature type="region of interest" description="Disordered" evidence="1">
    <location>
        <begin position="1"/>
        <end position="22"/>
    </location>
</feature>
<evidence type="ECO:0000313" key="2">
    <source>
        <dbReference type="EMBL" id="KAK7485593.1"/>
    </source>
</evidence>
<protein>
    <submittedName>
        <fullName evidence="2">Uncharacterized protein</fullName>
    </submittedName>
</protein>
<sequence length="176" mass="19533">MKLIKRKQQNSGADVRKYSDKQTSASGRTQTVFETILVNPKLLITYGKYEQLNQLFITSSAIRLRECQDGQLQRRQSDGLLRLTCDQYNGSISWGYLPPDAYLLDLDLGTCSSTACEMWGSMAFLPANSVSLHYVNGGSSYIEVTGEAVTEQYSGYTYSCATHHSSARCQVAIVSD</sequence>
<reference evidence="2 3" key="1">
    <citation type="journal article" date="2023" name="Sci. Data">
        <title>Genome assembly of the Korean intertidal mud-creeper Batillaria attramentaria.</title>
        <authorList>
            <person name="Patra A.K."/>
            <person name="Ho P.T."/>
            <person name="Jun S."/>
            <person name="Lee S.J."/>
            <person name="Kim Y."/>
            <person name="Won Y.J."/>
        </authorList>
    </citation>
    <scope>NUCLEOTIDE SEQUENCE [LARGE SCALE GENOMIC DNA]</scope>
    <source>
        <strain evidence="2">Wonlab-2016</strain>
    </source>
</reference>
<name>A0ABD0KER6_9CAEN</name>
<proteinExistence type="predicted"/>